<keyword evidence="5" id="KW-0963">Cytoplasm</keyword>
<dbReference type="Pfam" id="PF04078">
    <property type="entry name" value="Rcd1"/>
    <property type="match status" value="1"/>
</dbReference>
<evidence type="ECO:0000256" key="10">
    <source>
        <dbReference type="ARBA" id="ARBA00023159"/>
    </source>
</evidence>
<evidence type="ECO:0000256" key="8">
    <source>
        <dbReference type="ARBA" id="ARBA00023015"/>
    </source>
</evidence>
<dbReference type="GO" id="GO:0031047">
    <property type="term" value="P:regulatory ncRNA-mediated gene silencing"/>
    <property type="evidence" value="ECO:0007669"/>
    <property type="project" value="UniProtKB-KW"/>
</dbReference>
<reference evidence="14 15" key="2">
    <citation type="submission" date="2018-10" db="EMBL/GenBank/DDBJ databases">
        <authorList>
            <consortium name="Pathogen Informatics"/>
        </authorList>
    </citation>
    <scope>NUCLEOTIDE SEQUENCE [LARGE SCALE GENOMIC DNA]</scope>
</reference>
<comment type="subcellular location">
    <subcellularLocation>
        <location evidence="2">Cytoplasm</location>
        <location evidence="2">P-body</location>
    </subcellularLocation>
    <subcellularLocation>
        <location evidence="1">Nucleus</location>
    </subcellularLocation>
</comment>
<evidence type="ECO:0000313" key="15">
    <source>
        <dbReference type="Proteomes" id="UP000274131"/>
    </source>
</evidence>
<keyword evidence="11" id="KW-0804">Transcription</keyword>
<dbReference type="SUPFAM" id="SSF48371">
    <property type="entry name" value="ARM repeat"/>
    <property type="match status" value="1"/>
</dbReference>
<keyword evidence="12" id="KW-0539">Nucleus</keyword>
<evidence type="ECO:0000256" key="3">
    <source>
        <dbReference type="ARBA" id="ARBA00006385"/>
    </source>
</evidence>
<evidence type="ECO:0000256" key="7">
    <source>
        <dbReference type="ARBA" id="ARBA00022845"/>
    </source>
</evidence>
<accession>A0A0N4VI69</accession>
<evidence type="ECO:0000256" key="11">
    <source>
        <dbReference type="ARBA" id="ARBA00023163"/>
    </source>
</evidence>
<reference evidence="16" key="1">
    <citation type="submission" date="2017-02" db="UniProtKB">
        <authorList>
            <consortium name="WormBaseParasite"/>
        </authorList>
    </citation>
    <scope>IDENTIFICATION</scope>
</reference>
<gene>
    <name evidence="14" type="ORF">EVEC_LOCUS9865</name>
</gene>
<dbReference type="FunFam" id="1.25.10.10:FF:000037">
    <property type="entry name" value="CCR4-NOT transcription complex subunit 9"/>
    <property type="match status" value="1"/>
</dbReference>
<organism evidence="16">
    <name type="scientific">Enterobius vermicularis</name>
    <name type="common">Human pinworm</name>
    <dbReference type="NCBI Taxonomy" id="51028"/>
    <lineage>
        <taxon>Eukaryota</taxon>
        <taxon>Metazoa</taxon>
        <taxon>Ecdysozoa</taxon>
        <taxon>Nematoda</taxon>
        <taxon>Chromadorea</taxon>
        <taxon>Rhabditida</taxon>
        <taxon>Spirurina</taxon>
        <taxon>Oxyuridomorpha</taxon>
        <taxon>Oxyuroidea</taxon>
        <taxon>Oxyuridae</taxon>
        <taxon>Enterobius</taxon>
    </lineage>
</organism>
<proteinExistence type="inferred from homology"/>
<sequence length="306" mass="34317">MACETPASTGGAPAMGLPLGTASGAAGADENYDKDEVLNWILDLNDPKKREMALLELSKKREVVPDLPLWLWYSFGSIASLLQEVVSIYPAIMPPTLTAQQSNRVCNALALMQCVAAHKETRTPFLQVFRVISAHIPLFLYPFLHTTKTSRPFEYLRLTSLGVIGALVKTDEQEVIQFLLSTEIIPLCLRIMENGTELSKTVATFILQKILLDETGLSYICQTYERFSHVAMILGKMVLQLAKDPSQRLLKHVVRCYSRLSDNPRALQALRQCLPDQLKDDTFARVLEEDKSTQHWLRELGKNIAS</sequence>
<dbReference type="InterPro" id="IPR016024">
    <property type="entry name" value="ARM-type_fold"/>
</dbReference>
<keyword evidence="7" id="KW-0810">Translation regulation</keyword>
<name>A0A0N4VI69_ENTVE</name>
<keyword evidence="15" id="KW-1185">Reference proteome</keyword>
<dbReference type="STRING" id="51028.A0A0N4VI69"/>
<evidence type="ECO:0000256" key="4">
    <source>
        <dbReference type="ARBA" id="ARBA00014171"/>
    </source>
</evidence>
<evidence type="ECO:0000256" key="5">
    <source>
        <dbReference type="ARBA" id="ARBA00022490"/>
    </source>
</evidence>
<dbReference type="PANTHER" id="PTHR12262">
    <property type="entry name" value="CCR4-NOT TRANSCRIPTION COMPLEX SUBUNIT 9"/>
    <property type="match status" value="1"/>
</dbReference>
<dbReference type="GO" id="GO:0000932">
    <property type="term" value="C:P-body"/>
    <property type="evidence" value="ECO:0007669"/>
    <property type="project" value="UniProtKB-SubCell"/>
</dbReference>
<dbReference type="GO" id="GO:0006417">
    <property type="term" value="P:regulation of translation"/>
    <property type="evidence" value="ECO:0007669"/>
    <property type="project" value="UniProtKB-KW"/>
</dbReference>
<dbReference type="AlphaFoldDB" id="A0A0N4VI69"/>
<protein>
    <recommendedName>
        <fullName evidence="4">CCR4-NOT transcription complex subunit 9</fullName>
    </recommendedName>
    <alternativeName>
        <fullName evidence="13">Cell differentiation protein RQCD1 homolog</fullName>
    </alternativeName>
</protein>
<evidence type="ECO:0000313" key="16">
    <source>
        <dbReference type="WBParaSite" id="EVEC_0001052201-mRNA-1"/>
    </source>
</evidence>
<keyword evidence="9" id="KW-0943">RNA-mediated gene silencing</keyword>
<dbReference type="OrthoDB" id="1183224at2759"/>
<dbReference type="Proteomes" id="UP000274131">
    <property type="component" value="Unassembled WGS sequence"/>
</dbReference>
<dbReference type="GO" id="GO:0006402">
    <property type="term" value="P:mRNA catabolic process"/>
    <property type="evidence" value="ECO:0007669"/>
    <property type="project" value="InterPro"/>
</dbReference>
<dbReference type="GO" id="GO:0030014">
    <property type="term" value="C:CCR4-NOT complex"/>
    <property type="evidence" value="ECO:0007669"/>
    <property type="project" value="InterPro"/>
</dbReference>
<dbReference type="InterPro" id="IPR007216">
    <property type="entry name" value="CNOT9"/>
</dbReference>
<keyword evidence="10" id="KW-0010">Activator</keyword>
<dbReference type="EMBL" id="UXUI01010346">
    <property type="protein sequence ID" value="VDD95114.1"/>
    <property type="molecule type" value="Genomic_DNA"/>
</dbReference>
<keyword evidence="8" id="KW-0805">Transcription regulation</keyword>
<evidence type="ECO:0000256" key="1">
    <source>
        <dbReference type="ARBA" id="ARBA00004123"/>
    </source>
</evidence>
<keyword evidence="6" id="KW-0678">Repressor</keyword>
<dbReference type="InterPro" id="IPR011989">
    <property type="entry name" value="ARM-like"/>
</dbReference>
<evidence type="ECO:0000256" key="6">
    <source>
        <dbReference type="ARBA" id="ARBA00022491"/>
    </source>
</evidence>
<evidence type="ECO:0000313" key="14">
    <source>
        <dbReference type="EMBL" id="VDD95114.1"/>
    </source>
</evidence>
<comment type="similarity">
    <text evidence="3">Belongs to the CNOT9 family.</text>
</comment>
<evidence type="ECO:0000256" key="9">
    <source>
        <dbReference type="ARBA" id="ARBA00023158"/>
    </source>
</evidence>
<evidence type="ECO:0000256" key="12">
    <source>
        <dbReference type="ARBA" id="ARBA00023242"/>
    </source>
</evidence>
<dbReference type="GO" id="GO:0005829">
    <property type="term" value="C:cytosol"/>
    <property type="evidence" value="ECO:0007669"/>
    <property type="project" value="UniProtKB-ARBA"/>
</dbReference>
<evidence type="ECO:0000256" key="2">
    <source>
        <dbReference type="ARBA" id="ARBA00004201"/>
    </source>
</evidence>
<dbReference type="WBParaSite" id="EVEC_0001052201-mRNA-1">
    <property type="protein sequence ID" value="EVEC_0001052201-mRNA-1"/>
    <property type="gene ID" value="EVEC_0001052201"/>
</dbReference>
<dbReference type="Gene3D" id="1.25.10.10">
    <property type="entry name" value="Leucine-rich Repeat Variant"/>
    <property type="match status" value="1"/>
</dbReference>
<dbReference type="GO" id="GO:0005634">
    <property type="term" value="C:nucleus"/>
    <property type="evidence" value="ECO:0007669"/>
    <property type="project" value="UniProtKB-SubCell"/>
</dbReference>
<evidence type="ECO:0000256" key="13">
    <source>
        <dbReference type="ARBA" id="ARBA00030283"/>
    </source>
</evidence>